<comment type="caution">
    <text evidence="3">The sequence shown here is derived from an EMBL/GenBank/DDBJ whole genome shotgun (WGS) entry which is preliminary data.</text>
</comment>
<evidence type="ECO:0000313" key="4">
    <source>
        <dbReference type="Proteomes" id="UP000018217"/>
    </source>
</evidence>
<dbReference type="SUPFAM" id="SSF56801">
    <property type="entry name" value="Acetyl-CoA synthetase-like"/>
    <property type="match status" value="1"/>
</dbReference>
<dbReference type="PANTHER" id="PTHR45527:SF1">
    <property type="entry name" value="FATTY ACID SYNTHASE"/>
    <property type="match status" value="1"/>
</dbReference>
<dbReference type="PROSITE" id="PS00455">
    <property type="entry name" value="AMP_BINDING"/>
    <property type="match status" value="1"/>
</dbReference>
<evidence type="ECO:0000313" key="3">
    <source>
        <dbReference type="EMBL" id="CCG87976.1"/>
    </source>
</evidence>
<keyword evidence="4" id="KW-1185">Reference proteome</keyword>
<dbReference type="InterPro" id="IPR000873">
    <property type="entry name" value="AMP-dep_synth/lig_dom"/>
</dbReference>
<dbReference type="EMBL" id="CAHS01000015">
    <property type="protein sequence ID" value="CCG87976.1"/>
    <property type="molecule type" value="Genomic_DNA"/>
</dbReference>
<dbReference type="InterPro" id="IPR011034">
    <property type="entry name" value="Formyl_transferase-like_C_sf"/>
</dbReference>
<dbReference type="InterPro" id="IPR001242">
    <property type="entry name" value="Condensation_dom"/>
</dbReference>
<dbReference type="EC" id="5.1.1.11" evidence="3"/>
<name>V5ZAE1_9GAMM</name>
<dbReference type="SUPFAM" id="SSF52777">
    <property type="entry name" value="CoA-dependent acyltransferases"/>
    <property type="match status" value="3"/>
</dbReference>
<dbReference type="InterPro" id="IPR042099">
    <property type="entry name" value="ANL_N_sf"/>
</dbReference>
<dbReference type="SUPFAM" id="SSF50486">
    <property type="entry name" value="FMT C-terminal domain-like"/>
    <property type="match status" value="1"/>
</dbReference>
<protein>
    <submittedName>
        <fullName evidence="3">Amino acid adenylation</fullName>
        <ecNumber evidence="3">5.1.1.11</ecNumber>
    </submittedName>
</protein>
<gene>
    <name evidence="3" type="primary">eppT</name>
    <name evidence="3" type="ORF">EPIR_2613</name>
</gene>
<feature type="domain" description="AMP-dependent synthetase/ligase" evidence="1">
    <location>
        <begin position="831"/>
        <end position="1170"/>
    </location>
</feature>
<dbReference type="GO" id="GO:0043041">
    <property type="term" value="P:amino acid activation for nonribosomal peptide biosynthetic process"/>
    <property type="evidence" value="ECO:0007669"/>
    <property type="project" value="TreeGrafter"/>
</dbReference>
<dbReference type="Pfam" id="PF00668">
    <property type="entry name" value="Condensation"/>
    <property type="match status" value="1"/>
</dbReference>
<dbReference type="Gene3D" id="3.40.50.12780">
    <property type="entry name" value="N-terminal domain of ligase-like"/>
    <property type="match status" value="1"/>
</dbReference>
<dbReference type="RefSeq" id="WP_023655755.1">
    <property type="nucleotide sequence ID" value="NZ_CAHS01000015.1"/>
</dbReference>
<dbReference type="STRING" id="1161919.EPIR_2613"/>
<dbReference type="Proteomes" id="UP000018217">
    <property type="component" value="Unassembled WGS sequence"/>
</dbReference>
<dbReference type="Gene3D" id="3.30.559.10">
    <property type="entry name" value="Chloramphenicol acetyltransferase-like domain"/>
    <property type="match status" value="1"/>
</dbReference>
<proteinExistence type="predicted"/>
<sequence>MNANTPALPSTSDSHNLKLTPSTLAQEEIFLIEETHQQANCWLSFSLEINGQLDVDKLSQALGHLGQQVPLLQTRLLYQDGVLWQQRTIDSQVTLELTDLRHHAAPEAACQQQVAQNAPDNRCTDGALSRFRLWQLGDERYCLVAWFHHSLLDVRSWTILNSLLADSYNALLSGSSLPTFPWLNASSLADEEQTWLTASTSKDDAAFWQEYVSRLPAAAMTQRIIGEERRSLNVRHILHLQEEKRARILSLASQQEVKEPVIYLSAVALLMRHLTGQETVSLSLPVKGTWNADQPGMTSNVVPLILDLPAHATLQQILAMVKQELRLVLPHQRYRAQAIQRHAGLSARQGFGPHVNIMLFDQGASFQNCQTQAHFGRHIDSSDMHFTFWGDSRQGEVDILLDDAIEGHRPGELDAIGSQLRFFLEQLTEAADMPLYRLDELAGLHAHPQLAQSFYALRRRPADAGVLRWDRPVNQLISQFYAGQWVGAGNSPLPVSKIWLDNTLVSFRKIDPLAKPDDAAPGTLLAVDSLGWHIAVADGAVHIQGFFSLDGTPCCPVALAQASGISPGSVLKIISENEARQLTQQWHSSVAHQGWWIERLKQRDGSWLSAARPEQPHIQPHWQTTEWAAVDTAREDALPALLTAWLIYIARDTGQTSPQIGVRLSSKAYPAPGALFASTLPFTVPVDLSLPFSHIADTVGEEYSALLSHLPCPAEWLQSNGENASAFTLCVVENAGMVDTDDSPGHLLTLQYNSQLNAIRWLYNASFLDTEEAERLTPRLQVLLSAAARTDNADMPAAALPLLTASDSQLLESWNAPASAPLPAQYLAQMFEAQAARSATAVALVSGGKQLTYAGLNQRANQLAHCLLARGVSPEDRIAFCLERGVDMVIAMLGILKAGAAYVALDPAYPSERLHYILQDAAPACLLTDALGRQTMATSSVTTLALDEALLRDYSADNPCLNHPALTPQSLAYIIYTSGSTGQPKGVMISHENMVNFLCWSQSVFSQPEMMRTFSATSLNFDLSVYECFAPLIRGAAVHIGENALALTANSDITLLNTVPSAAQALLNNRQFPEALASLNLAGEALSASLIKRIFAETHIQQLCNLYGPSETTTYSTWHRYTRDGAMSETIGRPIANTRIYLLDEAMQQVPPGSVGEIWIGGAGVARGYFNRQKLTAELLH</sequence>
<dbReference type="GO" id="GO:0044550">
    <property type="term" value="P:secondary metabolite biosynthetic process"/>
    <property type="evidence" value="ECO:0007669"/>
    <property type="project" value="TreeGrafter"/>
</dbReference>
<dbReference type="Pfam" id="PF00501">
    <property type="entry name" value="AMP-binding"/>
    <property type="match status" value="1"/>
</dbReference>
<evidence type="ECO:0000259" key="2">
    <source>
        <dbReference type="Pfam" id="PF00668"/>
    </source>
</evidence>
<dbReference type="InterPro" id="IPR020845">
    <property type="entry name" value="AMP-binding_CS"/>
</dbReference>
<organism evidence="3 4">
    <name type="scientific">Erwinia piriflorinigrans CFBP 5888</name>
    <dbReference type="NCBI Taxonomy" id="1161919"/>
    <lineage>
        <taxon>Bacteria</taxon>
        <taxon>Pseudomonadati</taxon>
        <taxon>Pseudomonadota</taxon>
        <taxon>Gammaproteobacteria</taxon>
        <taxon>Enterobacterales</taxon>
        <taxon>Erwiniaceae</taxon>
        <taxon>Erwinia</taxon>
    </lineage>
</organism>
<reference evidence="3 4" key="1">
    <citation type="journal article" date="2013" name="Syst. Appl. Microbiol.">
        <title>Phylogenetic position and virulence apparatus of the pear flower necrosis pathogen Erwinia piriflorinigrans CFBP 5888T as assessed by comparative genomics.</title>
        <authorList>
            <person name="Smits T.H."/>
            <person name="Rezzonico F."/>
            <person name="Lopez M.M."/>
            <person name="Blom J."/>
            <person name="Goesmann A."/>
            <person name="Frey J.E."/>
            <person name="Duffy B."/>
        </authorList>
    </citation>
    <scope>NUCLEOTIDE SEQUENCE [LARGE SCALE GENOMIC DNA]</scope>
    <source>
        <strain evidence="4">CFBP5888</strain>
    </source>
</reference>
<dbReference type="GO" id="GO:0005737">
    <property type="term" value="C:cytoplasm"/>
    <property type="evidence" value="ECO:0007669"/>
    <property type="project" value="TreeGrafter"/>
</dbReference>
<dbReference type="FunFam" id="3.40.50.980:FF:000001">
    <property type="entry name" value="Non-ribosomal peptide synthetase"/>
    <property type="match status" value="1"/>
</dbReference>
<dbReference type="CDD" id="cd08700">
    <property type="entry name" value="FMT_C_OzmH_like"/>
    <property type="match status" value="1"/>
</dbReference>
<dbReference type="AlphaFoldDB" id="V5ZAE1"/>
<keyword evidence="3" id="KW-0413">Isomerase</keyword>
<dbReference type="GO" id="GO:0047462">
    <property type="term" value="F:phenylalanine racemase (ATP-hydrolyzing) activity"/>
    <property type="evidence" value="ECO:0007669"/>
    <property type="project" value="UniProtKB-EC"/>
</dbReference>
<accession>V5ZAE1</accession>
<dbReference type="PANTHER" id="PTHR45527">
    <property type="entry name" value="NONRIBOSOMAL PEPTIDE SYNTHETASE"/>
    <property type="match status" value="1"/>
</dbReference>
<evidence type="ECO:0000259" key="1">
    <source>
        <dbReference type="Pfam" id="PF00501"/>
    </source>
</evidence>
<feature type="domain" description="Condensation" evidence="2">
    <location>
        <begin position="21"/>
        <end position="373"/>
    </location>
</feature>
<dbReference type="Gene3D" id="3.30.559.30">
    <property type="entry name" value="Nonribosomal peptide synthetase, condensation domain"/>
    <property type="match status" value="2"/>
</dbReference>
<dbReference type="InterPro" id="IPR023213">
    <property type="entry name" value="CAT-like_dom_sf"/>
</dbReference>
<dbReference type="GO" id="GO:0031177">
    <property type="term" value="F:phosphopantetheine binding"/>
    <property type="evidence" value="ECO:0007669"/>
    <property type="project" value="TreeGrafter"/>
</dbReference>